<organism evidence="5">
    <name type="scientific">freshwater metagenome</name>
    <dbReference type="NCBI Taxonomy" id="449393"/>
    <lineage>
        <taxon>unclassified sequences</taxon>
        <taxon>metagenomes</taxon>
        <taxon>ecological metagenomes</taxon>
    </lineage>
</organism>
<dbReference type="EMBL" id="CAFBOH010000065">
    <property type="protein sequence ID" value="CAB4979162.1"/>
    <property type="molecule type" value="Genomic_DNA"/>
</dbReference>
<evidence type="ECO:0000313" key="2">
    <source>
        <dbReference type="EMBL" id="CAB4693326.1"/>
    </source>
</evidence>
<dbReference type="EMBL" id="CAFAAW010000048">
    <property type="protein sequence ID" value="CAB4810160.1"/>
    <property type="molecule type" value="Genomic_DNA"/>
</dbReference>
<gene>
    <name evidence="1" type="ORF">UFOPK2252_00019</name>
    <name evidence="2" type="ORF">UFOPK2592_00337</name>
    <name evidence="3" type="ORF">UFOPK3120_00535</name>
    <name evidence="4" type="ORF">UFOPK3935_00612</name>
    <name evidence="5" type="ORF">UFOPK4442_00310</name>
</gene>
<evidence type="ECO:0000313" key="5">
    <source>
        <dbReference type="EMBL" id="CAB5145356.1"/>
    </source>
</evidence>
<proteinExistence type="predicted"/>
<evidence type="ECO:0000313" key="3">
    <source>
        <dbReference type="EMBL" id="CAB4810160.1"/>
    </source>
</evidence>
<dbReference type="EMBL" id="CAEZWN010000001">
    <property type="protein sequence ID" value="CAB4645838.1"/>
    <property type="molecule type" value="Genomic_DNA"/>
</dbReference>
<dbReference type="AlphaFoldDB" id="A0A6J7W9E9"/>
<protein>
    <submittedName>
        <fullName evidence="5">Unannotated protein</fullName>
    </submittedName>
</protein>
<dbReference type="EMBL" id="CAEZXU010000013">
    <property type="protein sequence ID" value="CAB4693326.1"/>
    <property type="molecule type" value="Genomic_DNA"/>
</dbReference>
<sequence>MIKVIRRLIASLAFLAVIAGALKALFNWISRSDGDKYEVWTDEEEREDA</sequence>
<reference evidence="5" key="1">
    <citation type="submission" date="2020-05" db="EMBL/GenBank/DDBJ databases">
        <authorList>
            <person name="Chiriac C."/>
            <person name="Salcher M."/>
            <person name="Ghai R."/>
            <person name="Kavagutti S V."/>
        </authorList>
    </citation>
    <scope>NUCLEOTIDE SEQUENCE</scope>
</reference>
<dbReference type="EMBL" id="CAFBSA010000034">
    <property type="protein sequence ID" value="CAB5145356.1"/>
    <property type="molecule type" value="Genomic_DNA"/>
</dbReference>
<evidence type="ECO:0000313" key="1">
    <source>
        <dbReference type="EMBL" id="CAB4645838.1"/>
    </source>
</evidence>
<name>A0A6J7W9E9_9ZZZZ</name>
<accession>A0A6J7W9E9</accession>
<evidence type="ECO:0000313" key="4">
    <source>
        <dbReference type="EMBL" id="CAB4979162.1"/>
    </source>
</evidence>